<evidence type="ECO:0000313" key="3">
    <source>
        <dbReference type="Proteomes" id="UP000244369"/>
    </source>
</evidence>
<dbReference type="AlphaFoldDB" id="A0A2S1EUL8"/>
<proteinExistence type="predicted"/>
<evidence type="ECO:0000256" key="1">
    <source>
        <dbReference type="SAM" id="Phobius"/>
    </source>
</evidence>
<organism evidence="2 3">
    <name type="scientific">Limosilactobacillus reuteri</name>
    <name type="common">Lactobacillus reuteri</name>
    <dbReference type="NCBI Taxonomy" id="1598"/>
    <lineage>
        <taxon>Bacteria</taxon>
        <taxon>Bacillati</taxon>
        <taxon>Bacillota</taxon>
        <taxon>Bacilli</taxon>
        <taxon>Lactobacillales</taxon>
        <taxon>Lactobacillaceae</taxon>
        <taxon>Limosilactobacillus</taxon>
    </lineage>
</organism>
<feature type="transmembrane region" description="Helical" evidence="1">
    <location>
        <begin position="31"/>
        <end position="53"/>
    </location>
</feature>
<reference evidence="2 3" key="1">
    <citation type="submission" date="2018-03" db="EMBL/GenBank/DDBJ databases">
        <title>Complete Genome Sequence of the Chinese traditional Highland Barley wine Isolate Lactobacillus reuteri WHH1689.</title>
        <authorList>
            <person name="Chen S."/>
            <person name="Chen L."/>
            <person name="Chen L."/>
            <person name="Li Y."/>
        </authorList>
    </citation>
    <scope>NUCLEOTIDE SEQUENCE [LARGE SCALE GENOMIC DNA]</scope>
    <source>
        <strain evidence="2 3">WHH1689</strain>
    </source>
</reference>
<gene>
    <name evidence="2" type="ORF">LWHH1689_2208</name>
</gene>
<name>A0A2S1EUL8_LIMRT</name>
<accession>A0A2S1EUL8</accession>
<protein>
    <submittedName>
        <fullName evidence="2">Transporter</fullName>
    </submittedName>
</protein>
<sequence length="55" mass="6417">MISFNVMSWTQGIGIFQKRQPHDWRTQLKKIILNPNIIAIIIGLFLFIVLFGCQN</sequence>
<dbReference type="Proteomes" id="UP000244369">
    <property type="component" value="Chromosome"/>
</dbReference>
<keyword evidence="1" id="KW-0812">Transmembrane</keyword>
<keyword evidence="1" id="KW-1133">Transmembrane helix</keyword>
<evidence type="ECO:0000313" key="2">
    <source>
        <dbReference type="EMBL" id="AWD63489.1"/>
    </source>
</evidence>
<keyword evidence="1" id="KW-0472">Membrane</keyword>
<dbReference type="EMBL" id="CP027805">
    <property type="protein sequence ID" value="AWD63489.1"/>
    <property type="molecule type" value="Genomic_DNA"/>
</dbReference>